<keyword evidence="1" id="KW-0732">Signal</keyword>
<evidence type="ECO:0008006" key="4">
    <source>
        <dbReference type="Google" id="ProtNLM"/>
    </source>
</evidence>
<proteinExistence type="predicted"/>
<evidence type="ECO:0000256" key="1">
    <source>
        <dbReference type="SAM" id="SignalP"/>
    </source>
</evidence>
<dbReference type="OrthoDB" id="8853963at2"/>
<feature type="chain" id="PRO_5021936893" description="IPT/TIG domain-containing protein" evidence="1">
    <location>
        <begin position="24"/>
        <end position="214"/>
    </location>
</feature>
<feature type="signal peptide" evidence="1">
    <location>
        <begin position="1"/>
        <end position="23"/>
    </location>
</feature>
<keyword evidence="3" id="KW-1185">Reference proteome</keyword>
<dbReference type="AlphaFoldDB" id="A0A562ZFM7"/>
<sequence length="214" mass="21442">MRRPWRHAVALGAALAAIGAVRAETDTDGGGSASAALSAVARLDFVLNIGKFIFFRVGTGAYPTASTTVETVAFTLVPSIPAAPTVPPATANNVVVPWNAAAPTFTGTSSTNVLPVEVRSNAGQVTVRAAVTTALVSGLNSIPFSQITITSSSADLPAPLIPDAGAGATVNIAGSSFGNRVTQQSGTWTFGYNPVAVPPAGAYSGQVTFTAASP</sequence>
<reference evidence="2 3" key="1">
    <citation type="submission" date="2019-07" db="EMBL/GenBank/DDBJ databases">
        <title>Caenimonas sedimenti sp. nov., isolated from activated sludge.</title>
        <authorList>
            <person name="Xu J."/>
        </authorList>
    </citation>
    <scope>NUCLEOTIDE SEQUENCE [LARGE SCALE GENOMIC DNA]</scope>
    <source>
        <strain evidence="2 3">HX-9-20</strain>
    </source>
</reference>
<name>A0A562ZFM7_9BURK</name>
<dbReference type="Proteomes" id="UP000318199">
    <property type="component" value="Unassembled WGS sequence"/>
</dbReference>
<organism evidence="2 3">
    <name type="scientific">Caenimonas sedimenti</name>
    <dbReference type="NCBI Taxonomy" id="2596921"/>
    <lineage>
        <taxon>Bacteria</taxon>
        <taxon>Pseudomonadati</taxon>
        <taxon>Pseudomonadota</taxon>
        <taxon>Betaproteobacteria</taxon>
        <taxon>Burkholderiales</taxon>
        <taxon>Comamonadaceae</taxon>
        <taxon>Caenimonas</taxon>
    </lineage>
</organism>
<evidence type="ECO:0000313" key="2">
    <source>
        <dbReference type="EMBL" id="TWO66139.1"/>
    </source>
</evidence>
<protein>
    <recommendedName>
        <fullName evidence="4">IPT/TIG domain-containing protein</fullName>
    </recommendedName>
</protein>
<dbReference type="EMBL" id="VOBQ01000026">
    <property type="protein sequence ID" value="TWO66139.1"/>
    <property type="molecule type" value="Genomic_DNA"/>
</dbReference>
<comment type="caution">
    <text evidence="2">The sequence shown here is derived from an EMBL/GenBank/DDBJ whole genome shotgun (WGS) entry which is preliminary data.</text>
</comment>
<evidence type="ECO:0000313" key="3">
    <source>
        <dbReference type="Proteomes" id="UP000318199"/>
    </source>
</evidence>
<accession>A0A562ZFM7</accession>
<gene>
    <name evidence="2" type="ORF">FN976_26700</name>
</gene>
<dbReference type="RefSeq" id="WP_145896759.1">
    <property type="nucleotide sequence ID" value="NZ_VOBQ01000026.1"/>
</dbReference>